<reference evidence="4 5" key="1">
    <citation type="submission" date="2020-04" db="EMBL/GenBank/DDBJ databases">
        <title>Genome sequencing of novel species.</title>
        <authorList>
            <person name="Heo J."/>
            <person name="Kim S.-J."/>
            <person name="Kim J.-S."/>
            <person name="Hong S.-B."/>
            <person name="Kwon S.-W."/>
        </authorList>
    </citation>
    <scope>NUCLEOTIDE SEQUENCE [LARGE SCALE GENOMIC DNA]</scope>
    <source>
        <strain evidence="4 5">GN2-R2</strain>
    </source>
</reference>
<feature type="chain" id="PRO_5030716714" evidence="1">
    <location>
        <begin position="22"/>
        <end position="477"/>
    </location>
</feature>
<feature type="signal peptide" evidence="1">
    <location>
        <begin position="1"/>
        <end position="21"/>
    </location>
</feature>
<organism evidence="4 5">
    <name type="scientific">Massilia forsythiae</name>
    <dbReference type="NCBI Taxonomy" id="2728020"/>
    <lineage>
        <taxon>Bacteria</taxon>
        <taxon>Pseudomonadati</taxon>
        <taxon>Pseudomonadota</taxon>
        <taxon>Betaproteobacteria</taxon>
        <taxon>Burkholderiales</taxon>
        <taxon>Oxalobacteraceae</taxon>
        <taxon>Telluria group</taxon>
        <taxon>Massilia</taxon>
    </lineage>
</organism>
<dbReference type="InterPro" id="IPR050361">
    <property type="entry name" value="MPP/UQCRC_Complex"/>
</dbReference>
<dbReference type="RefSeq" id="WP_170203360.1">
    <property type="nucleotide sequence ID" value="NZ_CP051685.1"/>
</dbReference>
<sequence>MNKLMLTLAVAGALASAGAHGAPPADAAAAAKAPAGMPAYGKDKPLPAPHIGRKTLANGLQVWVVPRAGVPRVDMVLAVRGAGFGADDAAHPGFAELLAGLLNEGTARRDSRAIAEAAQGMGGAVAAGAGADGISVSANALASQAGAMMGLLAEVARTPSFPAGEVALAKANALQSLRVAETQPRFRAERALSRTVYGEHPYGHTQPTAESIGATDEALLRSEHARRFRPERALLVIAGRIKEADAMKLAQQAFGDWKGSGEAAPEVPPLAGGVKPVRLLLERAGSVQSTVRLGGPGIAATAQDQVPLRLAGTILGGGFSSRVNIKLREEKGYTYGASAGARLLREGGSIVGGADVRNDVTGAALTETFNEYKRIGSELVAPDEMRMHKRYVAGNYLLSNQMQRAVAGTLANNWLVGLPPEFLAQYVPLIEKVTPEQVREVAKKYFAPENQAIVVVGDRKAVGEQLKAFGEFTVTDK</sequence>
<dbReference type="KEGG" id="mfy:HH212_15910"/>
<dbReference type="InterPro" id="IPR007863">
    <property type="entry name" value="Peptidase_M16_C"/>
</dbReference>
<dbReference type="Gene3D" id="3.30.830.10">
    <property type="entry name" value="Metalloenzyme, LuxS/M16 peptidase-like"/>
    <property type="match status" value="2"/>
</dbReference>
<dbReference type="Pfam" id="PF05193">
    <property type="entry name" value="Peptidase_M16_C"/>
    <property type="match status" value="1"/>
</dbReference>
<dbReference type="PANTHER" id="PTHR11851">
    <property type="entry name" value="METALLOPROTEASE"/>
    <property type="match status" value="1"/>
</dbReference>
<evidence type="ECO:0000313" key="5">
    <source>
        <dbReference type="Proteomes" id="UP000502415"/>
    </source>
</evidence>
<dbReference type="PANTHER" id="PTHR11851:SF224">
    <property type="entry name" value="PROCESSING PROTEASE"/>
    <property type="match status" value="1"/>
</dbReference>
<protein>
    <submittedName>
        <fullName evidence="4">Insulinase family protein</fullName>
    </submittedName>
</protein>
<dbReference type="Pfam" id="PF00675">
    <property type="entry name" value="Peptidase_M16"/>
    <property type="match status" value="1"/>
</dbReference>
<evidence type="ECO:0000259" key="2">
    <source>
        <dbReference type="Pfam" id="PF00675"/>
    </source>
</evidence>
<evidence type="ECO:0000313" key="4">
    <source>
        <dbReference type="EMBL" id="QJE01333.1"/>
    </source>
</evidence>
<dbReference type="InterPro" id="IPR011765">
    <property type="entry name" value="Pept_M16_N"/>
</dbReference>
<dbReference type="AlphaFoldDB" id="A0A7Z2ZT92"/>
<dbReference type="EMBL" id="CP051685">
    <property type="protein sequence ID" value="QJE01333.1"/>
    <property type="molecule type" value="Genomic_DNA"/>
</dbReference>
<evidence type="ECO:0000259" key="3">
    <source>
        <dbReference type="Pfam" id="PF05193"/>
    </source>
</evidence>
<dbReference type="Proteomes" id="UP000502415">
    <property type="component" value="Chromosome"/>
</dbReference>
<dbReference type="SUPFAM" id="SSF63411">
    <property type="entry name" value="LuxS/MPP-like metallohydrolase"/>
    <property type="match status" value="2"/>
</dbReference>
<dbReference type="GO" id="GO:0046872">
    <property type="term" value="F:metal ion binding"/>
    <property type="evidence" value="ECO:0007669"/>
    <property type="project" value="InterPro"/>
</dbReference>
<evidence type="ECO:0000256" key="1">
    <source>
        <dbReference type="SAM" id="SignalP"/>
    </source>
</evidence>
<accession>A0A7Z2ZT92</accession>
<name>A0A7Z2ZT92_9BURK</name>
<proteinExistence type="predicted"/>
<gene>
    <name evidence="4" type="ORF">HH212_15910</name>
</gene>
<feature type="domain" description="Peptidase M16 N-terminal" evidence="2">
    <location>
        <begin position="82"/>
        <end position="204"/>
    </location>
</feature>
<keyword evidence="5" id="KW-1185">Reference proteome</keyword>
<dbReference type="InterPro" id="IPR011249">
    <property type="entry name" value="Metalloenz_LuxS/M16"/>
</dbReference>
<feature type="domain" description="Peptidase M16 C-terminal" evidence="3">
    <location>
        <begin position="220"/>
        <end position="390"/>
    </location>
</feature>
<keyword evidence="1" id="KW-0732">Signal</keyword>